<keyword evidence="4" id="KW-0238">DNA-binding</keyword>
<dbReference type="PANTHER" id="PTHR48000">
    <property type="entry name" value="OS09G0431300 PROTEIN"/>
    <property type="match status" value="1"/>
</dbReference>
<dbReference type="Gene3D" id="1.10.10.60">
    <property type="entry name" value="Homeodomain-like"/>
    <property type="match status" value="2"/>
</dbReference>
<dbReference type="SMART" id="SM00717">
    <property type="entry name" value="SANT"/>
    <property type="match status" value="2"/>
</dbReference>
<proteinExistence type="predicted"/>
<accession>R7WFM2</accession>
<dbReference type="EnsemblPlants" id="EMT19124">
    <property type="protein sequence ID" value="EMT19124"/>
    <property type="gene ID" value="F775_43703"/>
</dbReference>
<evidence type="ECO:0000256" key="3">
    <source>
        <dbReference type="ARBA" id="ARBA00023015"/>
    </source>
</evidence>
<dbReference type="InterPro" id="IPR001005">
    <property type="entry name" value="SANT/Myb"/>
</dbReference>
<keyword evidence="5" id="KW-0804">Transcription</keyword>
<protein>
    <recommendedName>
        <fullName evidence="8">Transcription factor RAX2</fullName>
    </recommendedName>
</protein>
<organism evidence="7">
    <name type="scientific">Aegilops tauschii</name>
    <name type="common">Tausch's goatgrass</name>
    <name type="synonym">Aegilops squarrosa</name>
    <dbReference type="NCBI Taxonomy" id="37682"/>
    <lineage>
        <taxon>Eukaryota</taxon>
        <taxon>Viridiplantae</taxon>
        <taxon>Streptophyta</taxon>
        <taxon>Embryophyta</taxon>
        <taxon>Tracheophyta</taxon>
        <taxon>Spermatophyta</taxon>
        <taxon>Magnoliopsida</taxon>
        <taxon>Liliopsida</taxon>
        <taxon>Poales</taxon>
        <taxon>Poaceae</taxon>
        <taxon>BOP clade</taxon>
        <taxon>Pooideae</taxon>
        <taxon>Triticodae</taxon>
        <taxon>Triticeae</taxon>
        <taxon>Triticinae</taxon>
        <taxon>Aegilops</taxon>
    </lineage>
</organism>
<dbReference type="FunFam" id="1.10.10.60:FF:000015">
    <property type="entry name" value="Transcription factor RAX3"/>
    <property type="match status" value="1"/>
</dbReference>
<name>R7WFM2_AEGTA</name>
<evidence type="ECO:0000256" key="1">
    <source>
        <dbReference type="ARBA" id="ARBA00004123"/>
    </source>
</evidence>
<dbReference type="GO" id="GO:0005634">
    <property type="term" value="C:nucleus"/>
    <property type="evidence" value="ECO:0007669"/>
    <property type="project" value="UniProtKB-SubCell"/>
</dbReference>
<dbReference type="InterPro" id="IPR017930">
    <property type="entry name" value="Myb_dom"/>
</dbReference>
<dbReference type="InterPro" id="IPR009057">
    <property type="entry name" value="Homeodomain-like_sf"/>
</dbReference>
<evidence type="ECO:0000256" key="2">
    <source>
        <dbReference type="ARBA" id="ARBA00022737"/>
    </source>
</evidence>
<reference evidence="7" key="1">
    <citation type="submission" date="2015-06" db="UniProtKB">
        <authorList>
            <consortium name="EnsemblPlants"/>
        </authorList>
    </citation>
    <scope>IDENTIFICATION</scope>
</reference>
<dbReference type="AlphaFoldDB" id="R7WFM2"/>
<dbReference type="CDD" id="cd00167">
    <property type="entry name" value="SANT"/>
    <property type="match status" value="2"/>
</dbReference>
<evidence type="ECO:0000313" key="7">
    <source>
        <dbReference type="EnsemblPlants" id="EMT19124"/>
    </source>
</evidence>
<keyword evidence="2" id="KW-0677">Repeat</keyword>
<dbReference type="PROSITE" id="PS50090">
    <property type="entry name" value="MYB_LIKE"/>
    <property type="match status" value="2"/>
</dbReference>
<keyword evidence="3" id="KW-0805">Transcription regulation</keyword>
<dbReference type="PROSITE" id="PS51294">
    <property type="entry name" value="HTH_MYB"/>
    <property type="match status" value="2"/>
</dbReference>
<dbReference type="SUPFAM" id="SSF46689">
    <property type="entry name" value="Homeodomain-like"/>
    <property type="match status" value="1"/>
</dbReference>
<dbReference type="GO" id="GO:0003677">
    <property type="term" value="F:DNA binding"/>
    <property type="evidence" value="ECO:0007669"/>
    <property type="project" value="UniProtKB-KW"/>
</dbReference>
<evidence type="ECO:0000256" key="6">
    <source>
        <dbReference type="ARBA" id="ARBA00023242"/>
    </source>
</evidence>
<keyword evidence="6" id="KW-0539">Nucleus</keyword>
<evidence type="ECO:0000256" key="4">
    <source>
        <dbReference type="ARBA" id="ARBA00023125"/>
    </source>
</evidence>
<comment type="subcellular location">
    <subcellularLocation>
        <location evidence="1">Nucleus</location>
    </subcellularLocation>
</comment>
<dbReference type="PANTHER" id="PTHR48000:SF5">
    <property type="entry name" value="OS01G0191900 PROTEIN"/>
    <property type="match status" value="1"/>
</dbReference>
<evidence type="ECO:0000256" key="5">
    <source>
        <dbReference type="ARBA" id="ARBA00023163"/>
    </source>
</evidence>
<dbReference type="Pfam" id="PF00249">
    <property type="entry name" value="Myb_DNA-binding"/>
    <property type="match status" value="2"/>
</dbReference>
<evidence type="ECO:0008006" key="8">
    <source>
        <dbReference type="Google" id="ProtNLM"/>
    </source>
</evidence>
<sequence length="159" mass="17393">MGRAPCCDRAAVTRGPWSPEEDDALRDYMQRHGNTGSWITLPNKAGLKRCGKSCRLRWLNYLRPDIRHGGFTDEEDTIIYSLYSQLGSKWSLIASQLERRTDNDGSTSASAASSGSNWSAVDNAGGFFVDFCAAGPDLAAADQFLGGFYYPLDPTLSLV</sequence>